<feature type="non-terminal residue" evidence="6">
    <location>
        <position position="1"/>
    </location>
</feature>
<dbReference type="SMART" id="SM00717">
    <property type="entry name" value="SANT"/>
    <property type="match status" value="2"/>
</dbReference>
<dbReference type="SUPFAM" id="SSF46689">
    <property type="entry name" value="Homeodomain-like"/>
    <property type="match status" value="1"/>
</dbReference>
<comment type="subcellular location">
    <subcellularLocation>
        <location evidence="1">Nucleus</location>
    </subcellularLocation>
</comment>
<dbReference type="Pfam" id="PF13921">
    <property type="entry name" value="Myb_DNA-bind_6"/>
    <property type="match status" value="1"/>
</dbReference>
<feature type="domain" description="Myb-like" evidence="4">
    <location>
        <begin position="76"/>
        <end position="125"/>
    </location>
</feature>
<dbReference type="GO" id="GO:0000976">
    <property type="term" value="F:transcription cis-regulatory region binding"/>
    <property type="evidence" value="ECO:0007669"/>
    <property type="project" value="TreeGrafter"/>
</dbReference>
<reference evidence="6" key="1">
    <citation type="submission" date="2023-06" db="EMBL/GenBank/DDBJ databases">
        <title>Genome-scale phylogeny and comparative genomics of the fungal order Sordariales.</title>
        <authorList>
            <consortium name="Lawrence Berkeley National Laboratory"/>
            <person name="Hensen N."/>
            <person name="Bonometti L."/>
            <person name="Westerberg I."/>
            <person name="Brannstrom I.O."/>
            <person name="Guillou S."/>
            <person name="Cros-Aarteil S."/>
            <person name="Calhoun S."/>
            <person name="Haridas S."/>
            <person name="Kuo A."/>
            <person name="Mondo S."/>
            <person name="Pangilinan J."/>
            <person name="Riley R."/>
            <person name="Labutti K."/>
            <person name="Andreopoulos B."/>
            <person name="Lipzen A."/>
            <person name="Chen C."/>
            <person name="Yanf M."/>
            <person name="Daum C."/>
            <person name="Ng V."/>
            <person name="Clum A."/>
            <person name="Steindorff A."/>
            <person name="Ohm R."/>
            <person name="Martin F."/>
            <person name="Silar P."/>
            <person name="Natvig D."/>
            <person name="Lalanne C."/>
            <person name="Gautier V."/>
            <person name="Ament-Velasquez S.L."/>
            <person name="Kruys A."/>
            <person name="Hutchinson M.I."/>
            <person name="Powell A.J."/>
            <person name="Barry K."/>
            <person name="Miller A.N."/>
            <person name="Grigoriev I.V."/>
            <person name="Debuchy R."/>
            <person name="Gladieux P."/>
            <person name="Thoren M.H."/>
            <person name="Johannesson H."/>
        </authorList>
    </citation>
    <scope>NUCLEOTIDE SEQUENCE</scope>
    <source>
        <strain evidence="6">CBS 606.72</strain>
    </source>
</reference>
<name>A0AA39TL83_9PEZI</name>
<dbReference type="InterPro" id="IPR001005">
    <property type="entry name" value="SANT/Myb"/>
</dbReference>
<feature type="domain" description="HTH myb-type" evidence="5">
    <location>
        <begin position="76"/>
        <end position="129"/>
    </location>
</feature>
<accession>A0AA39TL83</accession>
<dbReference type="InterPro" id="IPR017930">
    <property type="entry name" value="Myb_dom"/>
</dbReference>
<feature type="non-terminal residue" evidence="6">
    <location>
        <position position="195"/>
    </location>
</feature>
<evidence type="ECO:0000256" key="3">
    <source>
        <dbReference type="ARBA" id="ARBA00023242"/>
    </source>
</evidence>
<protein>
    <submittedName>
        <fullName evidence="6">Uncharacterized protein</fullName>
    </submittedName>
</protein>
<dbReference type="EMBL" id="JAULSU010000007">
    <property type="protein sequence ID" value="KAK0611464.1"/>
    <property type="molecule type" value="Genomic_DNA"/>
</dbReference>
<evidence type="ECO:0000259" key="5">
    <source>
        <dbReference type="PROSITE" id="PS51294"/>
    </source>
</evidence>
<dbReference type="InterPro" id="IPR009057">
    <property type="entry name" value="Homeodomain-like_sf"/>
</dbReference>
<comment type="caution">
    <text evidence="6">The sequence shown here is derived from an EMBL/GenBank/DDBJ whole genome shotgun (WGS) entry which is preliminary data.</text>
</comment>
<dbReference type="PANTHER" id="PTHR46380">
    <property type="entry name" value="CYCLIN-D-BINDING MYB-LIKE TRANSCRIPTION FACTOR 1"/>
    <property type="match status" value="1"/>
</dbReference>
<dbReference type="GO" id="GO:0005634">
    <property type="term" value="C:nucleus"/>
    <property type="evidence" value="ECO:0007669"/>
    <property type="project" value="UniProtKB-SubCell"/>
</dbReference>
<keyword evidence="3" id="KW-0539">Nucleus</keyword>
<dbReference type="GO" id="GO:0003700">
    <property type="term" value="F:DNA-binding transcription factor activity"/>
    <property type="evidence" value="ECO:0007669"/>
    <property type="project" value="TreeGrafter"/>
</dbReference>
<evidence type="ECO:0000313" key="7">
    <source>
        <dbReference type="Proteomes" id="UP001175000"/>
    </source>
</evidence>
<keyword evidence="2" id="KW-0238">DNA-binding</keyword>
<gene>
    <name evidence="6" type="ORF">B0T14DRAFT_411882</name>
</gene>
<dbReference type="AlphaFoldDB" id="A0AA39TL83"/>
<dbReference type="PROSITE" id="PS51294">
    <property type="entry name" value="HTH_MYB"/>
    <property type="match status" value="1"/>
</dbReference>
<dbReference type="PANTHER" id="PTHR46380:SF2">
    <property type="entry name" value="CYCLIN-D-BINDING MYB-LIKE TRANSCRIPTION FACTOR 1"/>
    <property type="match status" value="1"/>
</dbReference>
<dbReference type="Proteomes" id="UP001175000">
    <property type="component" value="Unassembled WGS sequence"/>
</dbReference>
<evidence type="ECO:0000256" key="2">
    <source>
        <dbReference type="ARBA" id="ARBA00023125"/>
    </source>
</evidence>
<dbReference type="PROSITE" id="PS50090">
    <property type="entry name" value="MYB_LIKE"/>
    <property type="match status" value="2"/>
</dbReference>
<organism evidence="6 7">
    <name type="scientific">Immersiella caudata</name>
    <dbReference type="NCBI Taxonomy" id="314043"/>
    <lineage>
        <taxon>Eukaryota</taxon>
        <taxon>Fungi</taxon>
        <taxon>Dikarya</taxon>
        <taxon>Ascomycota</taxon>
        <taxon>Pezizomycotina</taxon>
        <taxon>Sordariomycetes</taxon>
        <taxon>Sordariomycetidae</taxon>
        <taxon>Sordariales</taxon>
        <taxon>Lasiosphaeriaceae</taxon>
        <taxon>Immersiella</taxon>
    </lineage>
</organism>
<dbReference type="InterPro" id="IPR051651">
    <property type="entry name" value="DMTF1_DNA-bind_reg"/>
</dbReference>
<keyword evidence="7" id="KW-1185">Reference proteome</keyword>
<evidence type="ECO:0000313" key="6">
    <source>
        <dbReference type="EMBL" id="KAK0611464.1"/>
    </source>
</evidence>
<feature type="domain" description="Myb-like" evidence="4">
    <location>
        <begin position="128"/>
        <end position="195"/>
    </location>
</feature>
<sequence>YRAGPLSALEQKQVRDAVEAFRESESLTQEELVRIIHTNPQHAKGRIYGELWASVVEACQTRRRQKLITWCRQNYHNFVARGTWTQEQDDELMGMVERHGKKWAHIGGLINRLPMDCRDRYRNYLVCRDTVRLDYWQKEEEEKLYEAVQIAANKIREDKTLGKADDETVESLINWQLISEAMGHTRNRLQCMKKW</sequence>
<dbReference type="Gene3D" id="1.10.10.60">
    <property type="entry name" value="Homeodomain-like"/>
    <property type="match status" value="2"/>
</dbReference>
<evidence type="ECO:0000259" key="4">
    <source>
        <dbReference type="PROSITE" id="PS50090"/>
    </source>
</evidence>
<evidence type="ECO:0000256" key="1">
    <source>
        <dbReference type="ARBA" id="ARBA00004123"/>
    </source>
</evidence>
<proteinExistence type="predicted"/>